<keyword evidence="3" id="KW-1185">Reference proteome</keyword>
<dbReference type="EnsemblMetazoa" id="XM_017131813.1">
    <property type="protein sequence ID" value="XP_016987302.1"/>
    <property type="gene ID" value="LOC108050242"/>
</dbReference>
<accession>A0A6P4FAR0</accession>
<evidence type="ECO:0000256" key="1">
    <source>
        <dbReference type="SAM" id="Coils"/>
    </source>
</evidence>
<dbReference type="RefSeq" id="XP_016987302.1">
    <property type="nucleotide sequence ID" value="XM_017131813.1"/>
</dbReference>
<evidence type="ECO:0000313" key="4">
    <source>
        <dbReference type="RefSeq" id="XP_016987302.1"/>
    </source>
</evidence>
<organism evidence="4">
    <name type="scientific">Drosophila rhopaloa</name>
    <name type="common">Fruit fly</name>
    <dbReference type="NCBI Taxonomy" id="1041015"/>
    <lineage>
        <taxon>Eukaryota</taxon>
        <taxon>Metazoa</taxon>
        <taxon>Ecdysozoa</taxon>
        <taxon>Arthropoda</taxon>
        <taxon>Hexapoda</taxon>
        <taxon>Insecta</taxon>
        <taxon>Pterygota</taxon>
        <taxon>Neoptera</taxon>
        <taxon>Endopterygota</taxon>
        <taxon>Diptera</taxon>
        <taxon>Brachycera</taxon>
        <taxon>Muscomorpha</taxon>
        <taxon>Ephydroidea</taxon>
        <taxon>Drosophilidae</taxon>
        <taxon>Drosophila</taxon>
        <taxon>Sophophora</taxon>
    </lineage>
</organism>
<sequence>MDKIDGQERDICCDCSCDKISLLQTSASEDQQQMMLSQPELWNQRKSDASMKVFTTVMLHTWRQRRKEVRQLQEVVQRLQTSSMKSKNQLHVYGTMMRVEQKRNSELQLQLKQSALNIDQVRSSCEVLTSSVRNLKNEKIQLQTDLEQCRQEYDELEELSDQNEKLLFAARMEQTNLQRQLTDEQRTSQNLLRKNEQLVKEVVLAEGREAKYRQVRDWYHRELANKEERIRALRKTNMVSQAERLRTAREQTGELEQLRKSAQDMTDQITELRQEINQSRTSFFSIFGDSNSRLNFSQLQNKVFAPFQGSQIWLNFRRYSSNVMYLFCLYLLPGMPVTHHRHK</sequence>
<protein>
    <submittedName>
        <fullName evidence="4">Uncharacterized protein LOC108050242 isoform X1</fullName>
    </submittedName>
</protein>
<feature type="coiled-coil region" evidence="1">
    <location>
        <begin position="118"/>
        <end position="282"/>
    </location>
</feature>
<dbReference type="Proteomes" id="UP001652680">
    <property type="component" value="Unassembled WGS sequence"/>
</dbReference>
<gene>
    <name evidence="4" type="primary">LOC108050242</name>
    <name evidence="2" type="synonym">108050242</name>
</gene>
<evidence type="ECO:0000313" key="2">
    <source>
        <dbReference type="EnsemblMetazoa" id="XP_016987302.1"/>
    </source>
</evidence>
<name>A0A6P4FAR0_DRORH</name>
<dbReference type="OrthoDB" id="7694231at2759"/>
<evidence type="ECO:0000313" key="3">
    <source>
        <dbReference type="Proteomes" id="UP001652680"/>
    </source>
</evidence>
<dbReference type="GeneID" id="108050242"/>
<proteinExistence type="predicted"/>
<reference evidence="3" key="1">
    <citation type="journal article" date="2021" name="Elife">
        <title>Highly contiguous assemblies of 101 drosophilid genomes.</title>
        <authorList>
            <person name="Kim B.Y."/>
            <person name="Wang J.R."/>
            <person name="Miller D.E."/>
            <person name="Barmina O."/>
            <person name="Delaney E."/>
            <person name="Thompson A."/>
            <person name="Comeault A.A."/>
            <person name="Peede D."/>
            <person name="D'Agostino E.R."/>
            <person name="Pelaez J."/>
            <person name="Aguilar J.M."/>
            <person name="Haji D."/>
            <person name="Matsunaga T."/>
            <person name="Armstrong E.E."/>
            <person name="Zych M."/>
            <person name="Ogawa Y."/>
            <person name="Stamenkovic-Radak M."/>
            <person name="Jelic M."/>
            <person name="Veselinovic M.S."/>
            <person name="Tanaskovic M."/>
            <person name="Eric P."/>
            <person name="Gao J.J."/>
            <person name="Katoh T.K."/>
            <person name="Toda M.J."/>
            <person name="Watabe H."/>
            <person name="Watada M."/>
            <person name="Davis J.S."/>
            <person name="Moyle L.C."/>
            <person name="Manoli G."/>
            <person name="Bertolini E."/>
            <person name="Kostal V."/>
            <person name="Hawley R.S."/>
            <person name="Takahashi A."/>
            <person name="Jones C.D."/>
            <person name="Price D.K."/>
            <person name="Whiteman N."/>
            <person name="Kopp A."/>
            <person name="Matute D.R."/>
            <person name="Petrov D.A."/>
        </authorList>
    </citation>
    <scope>NUCLEOTIDE SEQUENCE [LARGE SCALE GENOMIC DNA]</scope>
</reference>
<dbReference type="AlphaFoldDB" id="A0A6P4FAR0"/>
<reference evidence="2" key="3">
    <citation type="submission" date="2025-05" db="UniProtKB">
        <authorList>
            <consortium name="EnsemblMetazoa"/>
        </authorList>
    </citation>
    <scope>IDENTIFICATION</scope>
</reference>
<reference evidence="4" key="2">
    <citation type="submission" date="2025-04" db="UniProtKB">
        <authorList>
            <consortium name="RefSeq"/>
        </authorList>
    </citation>
    <scope>IDENTIFICATION</scope>
</reference>
<keyword evidence="1" id="KW-0175">Coiled coil</keyword>